<dbReference type="GO" id="GO:0016020">
    <property type="term" value="C:membrane"/>
    <property type="evidence" value="ECO:0007669"/>
    <property type="project" value="UniProtKB-SubCell"/>
</dbReference>
<dbReference type="AlphaFoldDB" id="A0A9P1CU90"/>
<dbReference type="InterPro" id="IPR020013">
    <property type="entry name" value="Flagellar_FlgE/F/G"/>
</dbReference>
<keyword evidence="5" id="KW-0732">Signal</keyword>
<dbReference type="Pfam" id="PF06429">
    <property type="entry name" value="Flg_bbr_C"/>
    <property type="match status" value="1"/>
</dbReference>
<evidence type="ECO:0000256" key="10">
    <source>
        <dbReference type="SAM" id="MobiDB-lite"/>
    </source>
</evidence>
<dbReference type="SUPFAM" id="SSF117143">
    <property type="entry name" value="Flagellar hook protein flgE"/>
    <property type="match status" value="1"/>
</dbReference>
<dbReference type="SMART" id="SM00858">
    <property type="entry name" value="SAF"/>
    <property type="match status" value="1"/>
</dbReference>
<dbReference type="Pfam" id="PF02107">
    <property type="entry name" value="FlgH"/>
    <property type="match status" value="1"/>
</dbReference>
<evidence type="ECO:0000256" key="2">
    <source>
        <dbReference type="ARBA" id="ARBA00004370"/>
    </source>
</evidence>
<protein>
    <recommendedName>
        <fullName evidence="4">Flagellar basal-body rod protein FlgG</fullName>
    </recommendedName>
    <alternativeName>
        <fullName evidence="9">Distal rod protein</fullName>
    </alternativeName>
</protein>
<evidence type="ECO:0000313" key="13">
    <source>
        <dbReference type="EMBL" id="CAL4785127.1"/>
    </source>
</evidence>
<reference evidence="13 14" key="2">
    <citation type="submission" date="2024-05" db="EMBL/GenBank/DDBJ databases">
        <authorList>
            <person name="Chen Y."/>
            <person name="Shah S."/>
            <person name="Dougan E. K."/>
            <person name="Thang M."/>
            <person name="Chan C."/>
        </authorList>
    </citation>
    <scope>NUCLEOTIDE SEQUENCE [LARGE SCALE GENOMIC DNA]</scope>
</reference>
<evidence type="ECO:0000313" key="12">
    <source>
        <dbReference type="EMBL" id="CAI3997815.1"/>
    </source>
</evidence>
<dbReference type="Proteomes" id="UP001152797">
    <property type="component" value="Unassembled WGS sequence"/>
</dbReference>
<name>A0A9P1CU90_9DINO</name>
<evidence type="ECO:0000313" key="14">
    <source>
        <dbReference type="Proteomes" id="UP001152797"/>
    </source>
</evidence>
<keyword evidence="7" id="KW-0975">Bacterial flagellum</keyword>
<dbReference type="EMBL" id="CAMXCT010002380">
    <property type="protein sequence ID" value="CAI3997815.1"/>
    <property type="molecule type" value="Genomic_DNA"/>
</dbReference>
<dbReference type="EMBL" id="CAMXCT020002380">
    <property type="protein sequence ID" value="CAL1151190.1"/>
    <property type="molecule type" value="Genomic_DNA"/>
</dbReference>
<dbReference type="InterPro" id="IPR017585">
    <property type="entry name" value="SAF_FlgA"/>
</dbReference>
<dbReference type="InterPro" id="IPR013974">
    <property type="entry name" value="SAF"/>
</dbReference>
<dbReference type="PROSITE" id="PS00588">
    <property type="entry name" value="FLAGELLA_BB_ROD"/>
    <property type="match status" value="1"/>
</dbReference>
<dbReference type="InterPro" id="IPR010930">
    <property type="entry name" value="Flg_bb/hook_C_dom"/>
</dbReference>
<dbReference type="NCBIfam" id="TIGR03170">
    <property type="entry name" value="flgA_cterm"/>
    <property type="match status" value="1"/>
</dbReference>
<comment type="subcellular location">
    <subcellularLocation>
        <location evidence="1">Bacterial flagellum</location>
    </subcellularLocation>
    <subcellularLocation>
        <location evidence="2">Membrane</location>
    </subcellularLocation>
</comment>
<evidence type="ECO:0000256" key="1">
    <source>
        <dbReference type="ARBA" id="ARBA00004365"/>
    </source>
</evidence>
<dbReference type="InterPro" id="IPR053967">
    <property type="entry name" value="LlgE_F_G-like_D1"/>
</dbReference>
<reference evidence="12" key="1">
    <citation type="submission" date="2022-10" db="EMBL/GenBank/DDBJ databases">
        <authorList>
            <person name="Chen Y."/>
            <person name="Dougan E. K."/>
            <person name="Chan C."/>
            <person name="Rhodes N."/>
            <person name="Thang M."/>
        </authorList>
    </citation>
    <scope>NUCLEOTIDE SEQUENCE</scope>
</reference>
<dbReference type="PANTHER" id="PTHR30435:SF19">
    <property type="entry name" value="FLAGELLAR BASAL-BODY ROD PROTEIN FLGG"/>
    <property type="match status" value="1"/>
</dbReference>
<comment type="caution">
    <text evidence="12">The sequence shown here is derived from an EMBL/GenBank/DDBJ whole genome shotgun (WGS) entry which is preliminary data.</text>
</comment>
<keyword evidence="6" id="KW-0472">Membrane</keyword>
<comment type="subunit">
    <text evidence="8">The basal body constitutes a major portion of the flagellar organelle and consists of four rings (L,P,S, and M) mounted on a central rod. The rod consists of about 26 subunits of FlgG in the distal portion, and FlgB, FlgC and FlgF are thought to build up the proximal portion of the rod with about 6 subunits each.</text>
</comment>
<evidence type="ECO:0000256" key="6">
    <source>
        <dbReference type="ARBA" id="ARBA00023136"/>
    </source>
</evidence>
<keyword evidence="13" id="KW-0969">Cilium</keyword>
<feature type="compositionally biased region" description="Polar residues" evidence="10">
    <location>
        <begin position="408"/>
        <end position="417"/>
    </location>
</feature>
<gene>
    <name evidence="12" type="ORF">C1SCF055_LOCUS24161</name>
</gene>
<evidence type="ECO:0000256" key="5">
    <source>
        <dbReference type="ARBA" id="ARBA00022729"/>
    </source>
</evidence>
<dbReference type="InterPro" id="IPR019776">
    <property type="entry name" value="Flagellar_basal_body_rod_CS"/>
</dbReference>
<keyword evidence="13" id="KW-0282">Flagellum</keyword>
<dbReference type="Pfam" id="PF22692">
    <property type="entry name" value="LlgE_F_G_D1"/>
    <property type="match status" value="1"/>
</dbReference>
<evidence type="ECO:0000256" key="7">
    <source>
        <dbReference type="ARBA" id="ARBA00023143"/>
    </source>
</evidence>
<evidence type="ECO:0000256" key="3">
    <source>
        <dbReference type="ARBA" id="ARBA00009677"/>
    </source>
</evidence>
<feature type="region of interest" description="Disordered" evidence="10">
    <location>
        <begin position="378"/>
        <end position="427"/>
    </location>
</feature>
<dbReference type="InterPro" id="IPR037925">
    <property type="entry name" value="FlgE/F/G-like"/>
</dbReference>
<dbReference type="InterPro" id="IPR001444">
    <property type="entry name" value="Flag_bb_rod_N"/>
</dbReference>
<dbReference type="Gene3D" id="2.30.30.760">
    <property type="match status" value="1"/>
</dbReference>
<sequence>MGLQSLYTAATGMQAMETKLDVIANNLANSSTTAFKRDRANFEDLFYRQYRLPGSEDADANITATGIDVGLGVRVSSTQADFEVGAFQNTGNELDIAIEGDGFFEVTGPAGELLYTRAGNLNRNANGELVVGSANIGYRLNPPITIPQEATGIVIANTGEVSFSQSGQTDYTQAGVIQLATFINPDGMLKLGDNLFQPTEASGPVTNVNPGQPGVGFLAQGFLEASNVNATTELIDLINTQRSFELNSQVIRAGDEIMALIANLIVLTRPVIAALLLAATALGDRATGATIQLLDSATPDGAIVRLRDVARIDSPDASERSRLSALPIMPTPPPGTRQFVSAGSIRELLTAQGESASRHRFGGAYRVLIETAAQRERPASEKDVAGWGPARRRASAGGFGFRAPAGSQATQRATLTPRQRVPSRREAQQIEQVVVDRVQSALDARLRTAPDATPLLVRGVQLSQTALRELLFRQERDLEVRLPSARPIDAGSVSVEVWPSSRDDADVFRAVAELIEPTYRVVAAAPMQRGSLVTASAVRREMIPVDQLEQTIANRYSELDEAIGKEATRTIRAGDILSEANTAPPLMVRRGDQVTVTSGGGGISVSLQATARSDGREGDLVQVEAYDRREKFNARVVGPRRLAILAPMTVTRFALLAFAVVATCAGVATAQDGSLMNKFATPAQGAATLTNSSFIYQTLPPEAMARPLEVQSIITVLVDYRSVMLSEGDSETIKVGSFNSSLTDWIKFDGRDIFPAPQSQGDPTISGQLNSQSVANSDIEQRESLTFPIAAKVVDIRPNGNLVIEGRREIRVNEEVWMTYLTGTVPRQMIGPDWTVRDTAIADLRIDKYEEGAVRDGYSRGWLGRFYGKYKPF</sequence>
<keyword evidence="14" id="KW-1185">Reference proteome</keyword>
<evidence type="ECO:0000259" key="11">
    <source>
        <dbReference type="SMART" id="SM00858"/>
    </source>
</evidence>
<dbReference type="InterPro" id="IPR012834">
    <property type="entry name" value="FlgG_G_neg"/>
</dbReference>
<dbReference type="GO" id="GO:0003774">
    <property type="term" value="F:cytoskeletal motor activity"/>
    <property type="evidence" value="ECO:0007669"/>
    <property type="project" value="InterPro"/>
</dbReference>
<dbReference type="PANTHER" id="PTHR30435">
    <property type="entry name" value="FLAGELLAR PROTEIN"/>
    <property type="match status" value="1"/>
</dbReference>
<dbReference type="EMBL" id="CAMXCT030002380">
    <property type="protein sequence ID" value="CAL4785127.1"/>
    <property type="molecule type" value="Genomic_DNA"/>
</dbReference>
<dbReference type="OrthoDB" id="449251at2759"/>
<organism evidence="12">
    <name type="scientific">Cladocopium goreaui</name>
    <dbReference type="NCBI Taxonomy" id="2562237"/>
    <lineage>
        <taxon>Eukaryota</taxon>
        <taxon>Sar</taxon>
        <taxon>Alveolata</taxon>
        <taxon>Dinophyceae</taxon>
        <taxon>Suessiales</taxon>
        <taxon>Symbiodiniaceae</taxon>
        <taxon>Cladocopium</taxon>
    </lineage>
</organism>
<evidence type="ECO:0000256" key="8">
    <source>
        <dbReference type="ARBA" id="ARBA00025933"/>
    </source>
</evidence>
<dbReference type="CDD" id="cd11614">
    <property type="entry name" value="SAF_CpaB_FlgA_like"/>
    <property type="match status" value="1"/>
</dbReference>
<evidence type="ECO:0000256" key="9">
    <source>
        <dbReference type="ARBA" id="ARBA00032912"/>
    </source>
</evidence>
<dbReference type="Gene3D" id="3.90.1210.10">
    <property type="entry name" value="Antifreeze-like/N-acetylneuraminic acid synthase C-terminal domain"/>
    <property type="match status" value="1"/>
</dbReference>
<keyword evidence="13" id="KW-0966">Cell projection</keyword>
<comment type="similarity">
    <text evidence="3">Belongs to the flagella basal body rod proteins family.</text>
</comment>
<feature type="domain" description="SAF" evidence="11">
    <location>
        <begin position="519"/>
        <end position="583"/>
    </location>
</feature>
<dbReference type="NCBIfam" id="TIGR02488">
    <property type="entry name" value="flgG_G_neg"/>
    <property type="match status" value="1"/>
</dbReference>
<dbReference type="Pfam" id="PF00460">
    <property type="entry name" value="Flg_bb_rod"/>
    <property type="match status" value="1"/>
</dbReference>
<proteinExistence type="inferred from homology"/>
<dbReference type="InterPro" id="IPR000527">
    <property type="entry name" value="Flag_Lring"/>
</dbReference>
<dbReference type="Pfam" id="PF13144">
    <property type="entry name" value="ChapFlgA"/>
    <property type="match status" value="1"/>
</dbReference>
<accession>A0A9P1CU90</accession>
<dbReference type="NCBIfam" id="TIGR03506">
    <property type="entry name" value="FlgEFG_subfam"/>
    <property type="match status" value="2"/>
</dbReference>
<evidence type="ECO:0000256" key="4">
    <source>
        <dbReference type="ARBA" id="ARBA00017948"/>
    </source>
</evidence>